<dbReference type="PROSITE" id="PS00211">
    <property type="entry name" value="ABC_TRANSPORTER_1"/>
    <property type="match status" value="1"/>
</dbReference>
<proteinExistence type="predicted"/>
<evidence type="ECO:0000256" key="2">
    <source>
        <dbReference type="ARBA" id="ARBA00022448"/>
    </source>
</evidence>
<keyword evidence="12" id="KW-1185">Reference proteome</keyword>
<keyword evidence="2" id="KW-0813">Transport</keyword>
<dbReference type="PANTHER" id="PTHR30151">
    <property type="entry name" value="ALKANE SULFONATE ABC TRANSPORTER-RELATED, MEMBRANE SUBUNIT"/>
    <property type="match status" value="1"/>
</dbReference>
<evidence type="ECO:0000256" key="9">
    <source>
        <dbReference type="SAM" id="Phobius"/>
    </source>
</evidence>
<evidence type="ECO:0000256" key="8">
    <source>
        <dbReference type="ARBA" id="ARBA00023136"/>
    </source>
</evidence>
<name>A0A6N7XPJ3_9ACTN</name>
<evidence type="ECO:0000256" key="5">
    <source>
        <dbReference type="ARBA" id="ARBA00022741"/>
    </source>
</evidence>
<evidence type="ECO:0000256" key="4">
    <source>
        <dbReference type="ARBA" id="ARBA00022692"/>
    </source>
</evidence>
<dbReference type="GO" id="GO:0016887">
    <property type="term" value="F:ATP hydrolysis activity"/>
    <property type="evidence" value="ECO:0007669"/>
    <property type="project" value="InterPro"/>
</dbReference>
<keyword evidence="3" id="KW-1003">Cell membrane</keyword>
<gene>
    <name evidence="11" type="ORF">FYJ68_08630</name>
</gene>
<dbReference type="GO" id="GO:0005886">
    <property type="term" value="C:plasma membrane"/>
    <property type="evidence" value="ECO:0007669"/>
    <property type="project" value="UniProtKB-SubCell"/>
</dbReference>
<evidence type="ECO:0000313" key="11">
    <source>
        <dbReference type="EMBL" id="MST73168.1"/>
    </source>
</evidence>
<keyword evidence="6 11" id="KW-0067">ATP-binding</keyword>
<comment type="caution">
    <text evidence="11">The sequence shown here is derived from an EMBL/GenBank/DDBJ whole genome shotgun (WGS) entry which is preliminary data.</text>
</comment>
<dbReference type="InterPro" id="IPR000515">
    <property type="entry name" value="MetI-like"/>
</dbReference>
<dbReference type="AlphaFoldDB" id="A0A6N7XPJ3"/>
<dbReference type="RefSeq" id="WP_154435811.1">
    <property type="nucleotide sequence ID" value="NZ_VUNC01000007.1"/>
</dbReference>
<dbReference type="Gene3D" id="3.40.50.300">
    <property type="entry name" value="P-loop containing nucleotide triphosphate hydrolases"/>
    <property type="match status" value="1"/>
</dbReference>
<feature type="transmembrane region" description="Helical" evidence="9">
    <location>
        <begin position="47"/>
        <end position="73"/>
    </location>
</feature>
<evidence type="ECO:0000256" key="6">
    <source>
        <dbReference type="ARBA" id="ARBA00022840"/>
    </source>
</evidence>
<keyword evidence="4 9" id="KW-0812">Transmembrane</keyword>
<dbReference type="EMBL" id="VUNC01000007">
    <property type="protein sequence ID" value="MST73168.1"/>
    <property type="molecule type" value="Genomic_DNA"/>
</dbReference>
<dbReference type="PANTHER" id="PTHR30151:SF0">
    <property type="entry name" value="ABC TRANSPORTER PERMEASE PROTEIN MJ0413-RELATED"/>
    <property type="match status" value="1"/>
</dbReference>
<keyword evidence="7 9" id="KW-1133">Transmembrane helix</keyword>
<dbReference type="GO" id="GO:0005524">
    <property type="term" value="F:ATP binding"/>
    <property type="evidence" value="ECO:0007669"/>
    <property type="project" value="UniProtKB-KW"/>
</dbReference>
<dbReference type="CDD" id="cd00267">
    <property type="entry name" value="ABC_ATPase"/>
    <property type="match status" value="1"/>
</dbReference>
<dbReference type="InterPro" id="IPR027417">
    <property type="entry name" value="P-loop_NTPase"/>
</dbReference>
<sequence>MGRRLSACVLWLLVWQVASVCVGSTLLLAGPVDTARSLAAIVLDGSLLAIAGTTFLRILCGFLLAFFASLVLGSVASSYQLVSDLLEPGVAVLKSTPIVCVIVLLLLWLGTDVVPVAVVFLATFPPLYFCVRDSLRQVDHDLTTFLRVMRVPRWRVALAHVWQQILPYVMATCRNACGMGWKAGVAAELIGTPIPSVGERVYQAKVLLETSDLFAWTIAVVLSSFACERCFLVLLRASRGLATRLALRRSGTSPAVRDDGSSPIATDCLDVRLGERDVLSGLSIRIPAGGSACMLDPSGAGKTTLVRALCGLVPPTSGEVAPLGRVSLVEQSPRLVEGLGALDNVLLCAGGWASGREVRGLLLQAIPGLDVDLPVSRLSGGQRRRVELVRALLTCSDVVILDEPFAGLDDAAIEACAALVRDNLRGRTLFVASHDPRAARLLGAQVLPPLSPSSSSRETAAVRGR</sequence>
<dbReference type="PROSITE" id="PS50893">
    <property type="entry name" value="ABC_TRANSPORTER_2"/>
    <property type="match status" value="1"/>
</dbReference>
<dbReference type="InterPro" id="IPR003439">
    <property type="entry name" value="ABC_transporter-like_ATP-bd"/>
</dbReference>
<dbReference type="SMART" id="SM00382">
    <property type="entry name" value="AAA"/>
    <property type="match status" value="1"/>
</dbReference>
<evidence type="ECO:0000256" key="3">
    <source>
        <dbReference type="ARBA" id="ARBA00022475"/>
    </source>
</evidence>
<dbReference type="InterPro" id="IPR017871">
    <property type="entry name" value="ABC_transporter-like_CS"/>
</dbReference>
<reference evidence="11 12" key="1">
    <citation type="submission" date="2019-08" db="EMBL/GenBank/DDBJ databases">
        <title>In-depth cultivation of the pig gut microbiome towards novel bacterial diversity and tailored functional studies.</title>
        <authorList>
            <person name="Wylensek D."/>
            <person name="Hitch T.C.A."/>
            <person name="Clavel T."/>
        </authorList>
    </citation>
    <scope>NUCLEOTIDE SEQUENCE [LARGE SCALE GENOMIC DNA]</scope>
    <source>
        <strain evidence="11 12">CA-Schmier-601-WT-1</strain>
    </source>
</reference>
<comment type="subcellular location">
    <subcellularLocation>
        <location evidence="1">Cell membrane</location>
        <topology evidence="1">Multi-pass membrane protein</topology>
    </subcellularLocation>
</comment>
<dbReference type="InterPro" id="IPR003593">
    <property type="entry name" value="AAA+_ATPase"/>
</dbReference>
<evidence type="ECO:0000256" key="7">
    <source>
        <dbReference type="ARBA" id="ARBA00022989"/>
    </source>
</evidence>
<evidence type="ECO:0000313" key="12">
    <source>
        <dbReference type="Proteomes" id="UP000469325"/>
    </source>
</evidence>
<keyword evidence="5" id="KW-0547">Nucleotide-binding</keyword>
<dbReference type="Proteomes" id="UP000469325">
    <property type="component" value="Unassembled WGS sequence"/>
</dbReference>
<dbReference type="SUPFAM" id="SSF161098">
    <property type="entry name" value="MetI-like"/>
    <property type="match status" value="1"/>
</dbReference>
<dbReference type="CDD" id="cd06261">
    <property type="entry name" value="TM_PBP2"/>
    <property type="match status" value="1"/>
</dbReference>
<dbReference type="Pfam" id="PF00528">
    <property type="entry name" value="BPD_transp_1"/>
    <property type="match status" value="1"/>
</dbReference>
<keyword evidence="8 9" id="KW-0472">Membrane</keyword>
<protein>
    <submittedName>
        <fullName evidence="11">ATP-binding cassette domain-containing protein</fullName>
    </submittedName>
</protein>
<dbReference type="GO" id="GO:0055085">
    <property type="term" value="P:transmembrane transport"/>
    <property type="evidence" value="ECO:0007669"/>
    <property type="project" value="InterPro"/>
</dbReference>
<dbReference type="Pfam" id="PF00005">
    <property type="entry name" value="ABC_tran"/>
    <property type="match status" value="1"/>
</dbReference>
<evidence type="ECO:0000256" key="1">
    <source>
        <dbReference type="ARBA" id="ARBA00004651"/>
    </source>
</evidence>
<dbReference type="Gene3D" id="1.10.3720.10">
    <property type="entry name" value="MetI-like"/>
    <property type="match status" value="1"/>
</dbReference>
<dbReference type="InterPro" id="IPR035906">
    <property type="entry name" value="MetI-like_sf"/>
</dbReference>
<feature type="domain" description="ABC transporter" evidence="10">
    <location>
        <begin position="264"/>
        <end position="462"/>
    </location>
</feature>
<organism evidence="11 12">
    <name type="scientific">Olsenella porci</name>
    <dbReference type="NCBI Taxonomy" id="2652279"/>
    <lineage>
        <taxon>Bacteria</taxon>
        <taxon>Bacillati</taxon>
        <taxon>Actinomycetota</taxon>
        <taxon>Coriobacteriia</taxon>
        <taxon>Coriobacteriales</taxon>
        <taxon>Atopobiaceae</taxon>
        <taxon>Olsenella</taxon>
    </lineage>
</organism>
<evidence type="ECO:0000259" key="10">
    <source>
        <dbReference type="PROSITE" id="PS50893"/>
    </source>
</evidence>
<accession>A0A6N7XPJ3</accession>
<dbReference type="SUPFAM" id="SSF52540">
    <property type="entry name" value="P-loop containing nucleoside triphosphate hydrolases"/>
    <property type="match status" value="1"/>
</dbReference>